<dbReference type="PANTHER" id="PTHR43289">
    <property type="entry name" value="MITOGEN-ACTIVATED PROTEIN KINASE KINASE KINASE 20-RELATED"/>
    <property type="match status" value="1"/>
</dbReference>
<dbReference type="InterPro" id="IPR011009">
    <property type="entry name" value="Kinase-like_dom_sf"/>
</dbReference>
<dbReference type="GO" id="GO:0004674">
    <property type="term" value="F:protein serine/threonine kinase activity"/>
    <property type="evidence" value="ECO:0007669"/>
    <property type="project" value="TreeGrafter"/>
</dbReference>
<keyword evidence="4 5" id="KW-0067">ATP-binding</keyword>
<dbReference type="Proteomes" id="UP000460290">
    <property type="component" value="Unassembled WGS sequence"/>
</dbReference>
<protein>
    <submittedName>
        <fullName evidence="9">Protein kinase</fullName>
    </submittedName>
</protein>
<dbReference type="OrthoDB" id="9801841at2"/>
<dbReference type="GO" id="GO:0005524">
    <property type="term" value="F:ATP binding"/>
    <property type="evidence" value="ECO:0007669"/>
    <property type="project" value="UniProtKB-UniRule"/>
</dbReference>
<dbReference type="InterPro" id="IPR011990">
    <property type="entry name" value="TPR-like_helical_dom_sf"/>
</dbReference>
<sequence length="778" mass="85769">MERKHAEIEREALAAVEDALEHPSDARSSFVLKHEKLSDPAKARAIALLDAGMSGGGLMTGGASACDDEDEYPDRIGGYRVLRLIGRGGMGNVYLAERATDDFDLVVAIKLIKRRLITKDLIERFRRERQILADLNHPNIARLFDGGETEDGVPYFVMEYIDGPPLDRWLKHVNPPLENRIAIFEQICNAVETAHQRLVVHRDLTPPNILVADADTVKLIDFGIARPNDRPETLSTGSAWTPGFAPPEQKDSGEATTLSDVYGLGKLLGLLIGGGAPAELTAIASKAASQDVENRYPSVSALYEDIQNYRGFKPVTAMRAGPTYLFKKFAQRQRLAAAAGTIVAAAILMTLIIVTQAYRETERARAEAEASLADTRALAGTMMFDVFDEVSNRPGNSRARLMLAQNAQSHLEALAADPDASYESRLAAGRGFFRLAAATGTVGTGNLGEMTEGLALYERSADILEKLYAEYPNDEVRLALARTHVSLTRDKSLAYVNFEQSREHGEYARDLLLRIENPSPAVIAELGMVSRELGGVLGCCLGKLKEGHEAIEEGLLLIKSAPSEYREDPAVRRAFNDLLNLRAGYQIVFDGDGASIELFSQALRNQRQLANETNLPADHRLEATIATNLARTLLRMGRPTEADQVIAPIYLEALSAYRTDPADNDLQRRLAVISIARAYAAAQKSQRNQAEDYVEEGLRLARSSEKPSGAQAKPSLNFAHRLQEASEAYWANNQIGKSCELMRQSTALYRQYAEQYQLPFTSLRYRVKPMEEKMKNCS</sequence>
<evidence type="ECO:0000259" key="8">
    <source>
        <dbReference type="PROSITE" id="PS50011"/>
    </source>
</evidence>
<dbReference type="InterPro" id="IPR000719">
    <property type="entry name" value="Prot_kinase_dom"/>
</dbReference>
<dbReference type="InterPro" id="IPR017441">
    <property type="entry name" value="Protein_kinase_ATP_BS"/>
</dbReference>
<evidence type="ECO:0000256" key="4">
    <source>
        <dbReference type="ARBA" id="ARBA00022840"/>
    </source>
</evidence>
<evidence type="ECO:0000313" key="10">
    <source>
        <dbReference type="Proteomes" id="UP000460290"/>
    </source>
</evidence>
<dbReference type="PROSITE" id="PS50011">
    <property type="entry name" value="PROTEIN_KINASE_DOM"/>
    <property type="match status" value="1"/>
</dbReference>
<evidence type="ECO:0000256" key="7">
    <source>
        <dbReference type="SAM" id="Phobius"/>
    </source>
</evidence>
<evidence type="ECO:0000256" key="2">
    <source>
        <dbReference type="ARBA" id="ARBA00022741"/>
    </source>
</evidence>
<keyword evidence="2 5" id="KW-0547">Nucleotide-binding</keyword>
<evidence type="ECO:0000256" key="1">
    <source>
        <dbReference type="ARBA" id="ARBA00022679"/>
    </source>
</evidence>
<name>A0A844Z1J3_9SPHN</name>
<dbReference type="RefSeq" id="WP_160612170.1">
    <property type="nucleotide sequence ID" value="NZ_JAUFQM010000001.1"/>
</dbReference>
<evidence type="ECO:0000256" key="3">
    <source>
        <dbReference type="ARBA" id="ARBA00022777"/>
    </source>
</evidence>
<dbReference type="PROSITE" id="PS00107">
    <property type="entry name" value="PROTEIN_KINASE_ATP"/>
    <property type="match status" value="1"/>
</dbReference>
<accession>A0A844Z1J3</accession>
<keyword evidence="7" id="KW-0812">Transmembrane</keyword>
<keyword evidence="3 9" id="KW-0418">Kinase</keyword>
<feature type="domain" description="Protein kinase" evidence="8">
    <location>
        <begin position="79"/>
        <end position="487"/>
    </location>
</feature>
<evidence type="ECO:0000313" key="9">
    <source>
        <dbReference type="EMBL" id="MXO81805.1"/>
    </source>
</evidence>
<evidence type="ECO:0000256" key="5">
    <source>
        <dbReference type="PROSITE-ProRule" id="PRU10141"/>
    </source>
</evidence>
<dbReference type="CDD" id="cd14014">
    <property type="entry name" value="STKc_PknB_like"/>
    <property type="match status" value="1"/>
</dbReference>
<feature type="region of interest" description="Disordered" evidence="6">
    <location>
        <begin position="231"/>
        <end position="255"/>
    </location>
</feature>
<reference evidence="9 10" key="1">
    <citation type="submission" date="2019-12" db="EMBL/GenBank/DDBJ databases">
        <title>Genomic-based taxomic classification of the family Erythrobacteraceae.</title>
        <authorList>
            <person name="Xu L."/>
        </authorList>
    </citation>
    <scope>NUCLEOTIDE SEQUENCE [LARGE SCALE GENOMIC DNA]</scope>
    <source>
        <strain evidence="9 10">KCTC 42006</strain>
    </source>
</reference>
<organism evidence="9 10">
    <name type="scientific">Pontixanthobacter aestiaquae</name>
    <dbReference type="NCBI Taxonomy" id="1509367"/>
    <lineage>
        <taxon>Bacteria</taxon>
        <taxon>Pseudomonadati</taxon>
        <taxon>Pseudomonadota</taxon>
        <taxon>Alphaproteobacteria</taxon>
        <taxon>Sphingomonadales</taxon>
        <taxon>Erythrobacteraceae</taxon>
        <taxon>Pontixanthobacter</taxon>
    </lineage>
</organism>
<gene>
    <name evidence="9" type="ORF">GRI35_00270</name>
</gene>
<comment type="caution">
    <text evidence="9">The sequence shown here is derived from an EMBL/GenBank/DDBJ whole genome shotgun (WGS) entry which is preliminary data.</text>
</comment>
<dbReference type="SUPFAM" id="SSF56112">
    <property type="entry name" value="Protein kinase-like (PK-like)"/>
    <property type="match status" value="1"/>
</dbReference>
<keyword evidence="10" id="KW-1185">Reference proteome</keyword>
<dbReference type="Gene3D" id="1.25.40.10">
    <property type="entry name" value="Tetratricopeptide repeat domain"/>
    <property type="match status" value="1"/>
</dbReference>
<keyword evidence="1" id="KW-0808">Transferase</keyword>
<keyword evidence="7" id="KW-0472">Membrane</keyword>
<dbReference type="Pfam" id="PF00069">
    <property type="entry name" value="Pkinase"/>
    <property type="match status" value="1"/>
</dbReference>
<proteinExistence type="predicted"/>
<dbReference type="EMBL" id="WTYZ01000001">
    <property type="protein sequence ID" value="MXO81805.1"/>
    <property type="molecule type" value="Genomic_DNA"/>
</dbReference>
<dbReference type="PANTHER" id="PTHR43289:SF34">
    <property type="entry name" value="SERINE_THREONINE-PROTEIN KINASE YBDM-RELATED"/>
    <property type="match status" value="1"/>
</dbReference>
<feature type="transmembrane region" description="Helical" evidence="7">
    <location>
        <begin position="335"/>
        <end position="358"/>
    </location>
</feature>
<feature type="binding site" evidence="5">
    <location>
        <position position="110"/>
    </location>
    <ligand>
        <name>ATP</name>
        <dbReference type="ChEBI" id="CHEBI:30616"/>
    </ligand>
</feature>
<evidence type="ECO:0000256" key="6">
    <source>
        <dbReference type="SAM" id="MobiDB-lite"/>
    </source>
</evidence>
<dbReference type="AlphaFoldDB" id="A0A844Z1J3"/>
<dbReference type="Gene3D" id="1.10.510.10">
    <property type="entry name" value="Transferase(Phosphotransferase) domain 1"/>
    <property type="match status" value="1"/>
</dbReference>
<keyword evidence="7" id="KW-1133">Transmembrane helix</keyword>